<dbReference type="InterPro" id="IPR035911">
    <property type="entry name" value="MurE/MurF_N"/>
</dbReference>
<dbReference type="EMBL" id="CAFBLR010000048">
    <property type="protein sequence ID" value="CAB4869779.1"/>
    <property type="molecule type" value="Genomic_DNA"/>
</dbReference>
<dbReference type="InterPro" id="IPR005761">
    <property type="entry name" value="UDP-N-AcMur-Glu-dNH2Pim_ligase"/>
</dbReference>
<dbReference type="Gene3D" id="3.90.190.20">
    <property type="entry name" value="Mur ligase, C-terminal domain"/>
    <property type="match status" value="1"/>
</dbReference>
<dbReference type="InterPro" id="IPR013221">
    <property type="entry name" value="Mur_ligase_cen"/>
</dbReference>
<accession>A0A6J6NXA1</accession>
<dbReference type="InterPro" id="IPR036615">
    <property type="entry name" value="Mur_ligase_C_dom_sf"/>
</dbReference>
<dbReference type="NCBIfam" id="NF001126">
    <property type="entry name" value="PRK00139.1-4"/>
    <property type="match status" value="1"/>
</dbReference>
<dbReference type="GO" id="GO:0008360">
    <property type="term" value="P:regulation of cell shape"/>
    <property type="evidence" value="ECO:0007669"/>
    <property type="project" value="InterPro"/>
</dbReference>
<sequence>MTATTPHRESTLGSVLARCPSVPGWRLLGSDGAVVSGITHDSRLVGAHSIFCCLRGERVDGHDHALSAIAAGASVLVVDHALDVPVPQVVVDDVRMAMAMLACSVYGYPSHRLNVIGITGTNGKTTTAHLVGEIFRHAGRPSSTIGTLTGDLTTPEAPDLQRTLSDLADSGVTTVAVEVSSHALVQHRVDGTRFAVSIFTNLGRDHLDLHGDEETYFRAKASLFTPGLTDLGVINADDPAGQRVLASAAVPLVAYSLADTDHVEVMADHLRFGWRGRVIDLPIGGEFNISNSIAAATAANELGISLDDIVNGLAGATPVPGRFEPIRSGQPFHVVVDYAHTPDALAAVLRSARRAALGNRVIVVFGCGGDRDRFKRPLMGAVAADLADLVIVTSDNPRSEDPQGIISGIVAGFPLECLANMVVESDRAVAIEASFRLAHPGDVVVLAGKGHETTQTIGDQVIEFDDRVVARRILGNLR</sequence>
<evidence type="ECO:0000259" key="2">
    <source>
        <dbReference type="Pfam" id="PF01225"/>
    </source>
</evidence>
<dbReference type="GO" id="GO:0005737">
    <property type="term" value="C:cytoplasm"/>
    <property type="evidence" value="ECO:0007669"/>
    <property type="project" value="InterPro"/>
</dbReference>
<dbReference type="GO" id="GO:0016881">
    <property type="term" value="F:acid-amino acid ligase activity"/>
    <property type="evidence" value="ECO:0007669"/>
    <property type="project" value="InterPro"/>
</dbReference>
<dbReference type="AlphaFoldDB" id="A0A6J6NXA1"/>
<organism evidence="5">
    <name type="scientific">freshwater metagenome</name>
    <dbReference type="NCBI Taxonomy" id="449393"/>
    <lineage>
        <taxon>unclassified sequences</taxon>
        <taxon>metagenomes</taxon>
        <taxon>ecological metagenomes</taxon>
    </lineage>
</organism>
<proteinExistence type="inferred from homology"/>
<dbReference type="InterPro" id="IPR000713">
    <property type="entry name" value="Mur_ligase_N"/>
</dbReference>
<comment type="similarity">
    <text evidence="1">Belongs to the MurCDEF family. MurE subfamily.</text>
</comment>
<dbReference type="GO" id="GO:0005524">
    <property type="term" value="F:ATP binding"/>
    <property type="evidence" value="ECO:0007669"/>
    <property type="project" value="InterPro"/>
</dbReference>
<feature type="domain" description="Mur ligase C-terminal" evidence="3">
    <location>
        <begin position="321"/>
        <end position="450"/>
    </location>
</feature>
<dbReference type="SUPFAM" id="SSF53623">
    <property type="entry name" value="MurD-like peptide ligases, catalytic domain"/>
    <property type="match status" value="1"/>
</dbReference>
<dbReference type="InterPro" id="IPR036565">
    <property type="entry name" value="Mur-like_cat_sf"/>
</dbReference>
<dbReference type="EMBL" id="CAEZYY010000011">
    <property type="protein sequence ID" value="CAB4751733.1"/>
    <property type="molecule type" value="Genomic_DNA"/>
</dbReference>
<name>A0A6J6NXA1_9ZZZZ</name>
<evidence type="ECO:0000256" key="1">
    <source>
        <dbReference type="ARBA" id="ARBA00005898"/>
    </source>
</evidence>
<dbReference type="SUPFAM" id="SSF53244">
    <property type="entry name" value="MurD-like peptide ligases, peptide-binding domain"/>
    <property type="match status" value="1"/>
</dbReference>
<dbReference type="HAMAP" id="MF_00208">
    <property type="entry name" value="MurE"/>
    <property type="match status" value="1"/>
</dbReference>
<dbReference type="Pfam" id="PF02875">
    <property type="entry name" value="Mur_ligase_C"/>
    <property type="match status" value="1"/>
</dbReference>
<feature type="domain" description="Mur ligase central" evidence="4">
    <location>
        <begin position="118"/>
        <end position="299"/>
    </location>
</feature>
<dbReference type="Pfam" id="PF01225">
    <property type="entry name" value="Mur_ligase"/>
    <property type="match status" value="1"/>
</dbReference>
<dbReference type="EMBL" id="CAEZXX010000001">
    <property type="protein sequence ID" value="CAB4691249.1"/>
    <property type="molecule type" value="Genomic_DNA"/>
</dbReference>
<dbReference type="InterPro" id="IPR004101">
    <property type="entry name" value="Mur_ligase_C"/>
</dbReference>
<gene>
    <name evidence="5" type="ORF">UFOPK2602_00019</name>
    <name evidence="6" type="ORF">UFOPK2806_01054</name>
    <name evidence="7" type="ORF">UFOPK3417_00683</name>
</gene>
<dbReference type="Gene3D" id="3.40.1190.10">
    <property type="entry name" value="Mur-like, catalytic domain"/>
    <property type="match status" value="1"/>
</dbReference>
<dbReference type="PANTHER" id="PTHR23135:SF4">
    <property type="entry name" value="UDP-N-ACETYLMURAMOYL-L-ALANYL-D-GLUTAMATE--2,6-DIAMINOPIMELATE LIGASE MURE HOMOLOG, CHLOROPLASTIC"/>
    <property type="match status" value="1"/>
</dbReference>
<evidence type="ECO:0000313" key="6">
    <source>
        <dbReference type="EMBL" id="CAB4751733.1"/>
    </source>
</evidence>
<protein>
    <submittedName>
        <fullName evidence="5">Unannotated protein</fullName>
    </submittedName>
</protein>
<dbReference type="GO" id="GO:0051301">
    <property type="term" value="P:cell division"/>
    <property type="evidence" value="ECO:0007669"/>
    <property type="project" value="InterPro"/>
</dbReference>
<evidence type="ECO:0000313" key="5">
    <source>
        <dbReference type="EMBL" id="CAB4691249.1"/>
    </source>
</evidence>
<dbReference type="PANTHER" id="PTHR23135">
    <property type="entry name" value="MUR LIGASE FAMILY MEMBER"/>
    <property type="match status" value="1"/>
</dbReference>
<feature type="domain" description="Mur ligase N-terminal catalytic" evidence="2">
    <location>
        <begin position="35"/>
        <end position="102"/>
    </location>
</feature>
<evidence type="ECO:0000259" key="3">
    <source>
        <dbReference type="Pfam" id="PF02875"/>
    </source>
</evidence>
<dbReference type="Pfam" id="PF08245">
    <property type="entry name" value="Mur_ligase_M"/>
    <property type="match status" value="1"/>
</dbReference>
<reference evidence="5" key="1">
    <citation type="submission" date="2020-05" db="EMBL/GenBank/DDBJ databases">
        <authorList>
            <person name="Chiriac C."/>
            <person name="Salcher M."/>
            <person name="Ghai R."/>
            <person name="Kavagutti S V."/>
        </authorList>
    </citation>
    <scope>NUCLEOTIDE SEQUENCE</scope>
</reference>
<evidence type="ECO:0000313" key="7">
    <source>
        <dbReference type="EMBL" id="CAB4869779.1"/>
    </source>
</evidence>
<evidence type="ECO:0000259" key="4">
    <source>
        <dbReference type="Pfam" id="PF08245"/>
    </source>
</evidence>
<dbReference type="Gene3D" id="3.40.1390.10">
    <property type="entry name" value="MurE/MurF, N-terminal domain"/>
    <property type="match status" value="1"/>
</dbReference>
<dbReference type="NCBIfam" id="TIGR01085">
    <property type="entry name" value="murE"/>
    <property type="match status" value="1"/>
</dbReference>
<dbReference type="SUPFAM" id="SSF63418">
    <property type="entry name" value="MurE/MurF N-terminal domain"/>
    <property type="match status" value="1"/>
</dbReference>